<keyword evidence="1" id="KW-0812">Transmembrane</keyword>
<comment type="caution">
    <text evidence="2">The sequence shown here is derived from an EMBL/GenBank/DDBJ whole genome shotgun (WGS) entry which is preliminary data.</text>
</comment>
<dbReference type="AlphaFoldDB" id="A0A3L6FBX8"/>
<reference evidence="2 3" key="1">
    <citation type="journal article" date="2018" name="Nat. Genet.">
        <title>Extensive intraspecific gene order and gene structural variations between Mo17 and other maize genomes.</title>
        <authorList>
            <person name="Sun S."/>
            <person name="Zhou Y."/>
            <person name="Chen J."/>
            <person name="Shi J."/>
            <person name="Zhao H."/>
            <person name="Zhao H."/>
            <person name="Song W."/>
            <person name="Zhang M."/>
            <person name="Cui Y."/>
            <person name="Dong X."/>
            <person name="Liu H."/>
            <person name="Ma X."/>
            <person name="Jiao Y."/>
            <person name="Wang B."/>
            <person name="Wei X."/>
            <person name="Stein J.C."/>
            <person name="Glaubitz J.C."/>
            <person name="Lu F."/>
            <person name="Yu G."/>
            <person name="Liang C."/>
            <person name="Fengler K."/>
            <person name="Li B."/>
            <person name="Rafalski A."/>
            <person name="Schnable P.S."/>
            <person name="Ware D.H."/>
            <person name="Buckler E.S."/>
            <person name="Lai J."/>
        </authorList>
    </citation>
    <scope>NUCLEOTIDE SEQUENCE [LARGE SCALE GENOMIC DNA]</scope>
    <source>
        <strain evidence="3">cv. Missouri 17</strain>
        <tissue evidence="2">Seedling</tissue>
    </source>
</reference>
<feature type="transmembrane region" description="Helical" evidence="1">
    <location>
        <begin position="45"/>
        <end position="62"/>
    </location>
</feature>
<dbReference type="EMBL" id="NCVQ01000004">
    <property type="protein sequence ID" value="PWZ30702.1"/>
    <property type="molecule type" value="Genomic_DNA"/>
</dbReference>
<evidence type="ECO:0000313" key="3">
    <source>
        <dbReference type="Proteomes" id="UP000251960"/>
    </source>
</evidence>
<protein>
    <submittedName>
        <fullName evidence="2">Uncharacterized protein</fullName>
    </submittedName>
</protein>
<feature type="transmembrane region" description="Helical" evidence="1">
    <location>
        <begin position="68"/>
        <end position="88"/>
    </location>
</feature>
<dbReference type="Proteomes" id="UP000251960">
    <property type="component" value="Chromosome 3"/>
</dbReference>
<feature type="transmembrane region" description="Helical" evidence="1">
    <location>
        <begin position="100"/>
        <end position="119"/>
    </location>
</feature>
<sequence length="168" mass="17759">MDDCGKPFVKRELRLSLNPAPCGDDNPTTPTGAASDGGSSACTSAVALFVLGLNSAIAIYGSRHDPQSILFVAVSFFCVVLLFHLLRAFERTPPGSPRRLQVKAAIWVVTTALTVMFSGRVAPLMPAPVAAVVWSMAAVTILAGFYMFFVCPDAAEERPTSKVVAEGP</sequence>
<keyword evidence="1" id="KW-1133">Transmembrane helix</keyword>
<dbReference type="ExpressionAtlas" id="A0A3L6FBX8">
    <property type="expression patterns" value="baseline and differential"/>
</dbReference>
<feature type="transmembrane region" description="Helical" evidence="1">
    <location>
        <begin position="131"/>
        <end position="151"/>
    </location>
</feature>
<dbReference type="InterPro" id="IPR045501">
    <property type="entry name" value="DUF6490"/>
</dbReference>
<accession>A0A3L6FBX8</accession>
<name>A0A3L6FBX8_MAIZE</name>
<dbReference type="PANTHER" id="PTHR46610">
    <property type="entry name" value="OS05G0181300 PROTEIN"/>
    <property type="match status" value="1"/>
</dbReference>
<dbReference type="Pfam" id="PF20100">
    <property type="entry name" value="DUF6490"/>
    <property type="match status" value="1"/>
</dbReference>
<dbReference type="OrthoDB" id="681960at2759"/>
<dbReference type="PANTHER" id="PTHR46610:SF2">
    <property type="entry name" value="OS01G0714600 PROTEIN"/>
    <property type="match status" value="1"/>
</dbReference>
<evidence type="ECO:0000256" key="1">
    <source>
        <dbReference type="SAM" id="Phobius"/>
    </source>
</evidence>
<evidence type="ECO:0000313" key="2">
    <source>
        <dbReference type="EMBL" id="PWZ30702.1"/>
    </source>
</evidence>
<proteinExistence type="predicted"/>
<keyword evidence="1" id="KW-0472">Membrane</keyword>
<organism evidence="2 3">
    <name type="scientific">Zea mays</name>
    <name type="common">Maize</name>
    <dbReference type="NCBI Taxonomy" id="4577"/>
    <lineage>
        <taxon>Eukaryota</taxon>
        <taxon>Viridiplantae</taxon>
        <taxon>Streptophyta</taxon>
        <taxon>Embryophyta</taxon>
        <taxon>Tracheophyta</taxon>
        <taxon>Spermatophyta</taxon>
        <taxon>Magnoliopsida</taxon>
        <taxon>Liliopsida</taxon>
        <taxon>Poales</taxon>
        <taxon>Poaceae</taxon>
        <taxon>PACMAD clade</taxon>
        <taxon>Panicoideae</taxon>
        <taxon>Andropogonodae</taxon>
        <taxon>Andropogoneae</taxon>
        <taxon>Tripsacinae</taxon>
        <taxon>Zea</taxon>
    </lineage>
</organism>
<dbReference type="KEGG" id="zma:100275282"/>
<gene>
    <name evidence="2" type="ORF">Zm00014a_039544</name>
</gene>
<dbReference type="OMA" id="CDYERLA"/>